<evidence type="ECO:0000256" key="5">
    <source>
        <dbReference type="ARBA" id="ARBA00022741"/>
    </source>
</evidence>
<dbReference type="RefSeq" id="XP_008331024.1">
    <property type="nucleotide sequence ID" value="XM_008332802.2"/>
</dbReference>
<dbReference type="InterPro" id="IPR001650">
    <property type="entry name" value="Helicase_C-like"/>
</dbReference>
<dbReference type="FunFam" id="3.40.50.300:FF:000750">
    <property type="entry name" value="Putative ATP-dependent RNA helicase DHX33"/>
    <property type="match status" value="1"/>
</dbReference>
<dbReference type="Pfam" id="PF07717">
    <property type="entry name" value="OB_NTP_bind"/>
    <property type="match status" value="1"/>
</dbReference>
<dbReference type="SMART" id="SM00490">
    <property type="entry name" value="HELICc"/>
    <property type="match status" value="1"/>
</dbReference>
<keyword evidence="10" id="KW-0539">Nucleus</keyword>
<dbReference type="GeneID" id="103395186"/>
<dbReference type="STRING" id="244447.ENSCSEP00000017186"/>
<keyword evidence="9" id="KW-0963">Cytoplasm</keyword>
<evidence type="ECO:0000256" key="9">
    <source>
        <dbReference type="ARBA" id="ARBA00023233"/>
    </source>
</evidence>
<feature type="domain" description="Helicase ATP-binding" evidence="15">
    <location>
        <begin position="58"/>
        <end position="226"/>
    </location>
</feature>
<dbReference type="CTD" id="56919"/>
<dbReference type="InterPro" id="IPR027417">
    <property type="entry name" value="P-loop_NTPase"/>
</dbReference>
<dbReference type="InterPro" id="IPR014001">
    <property type="entry name" value="Helicase_ATP-bd"/>
</dbReference>
<dbReference type="Proteomes" id="UP000265120">
    <property type="component" value="Chromosome 19"/>
</dbReference>
<dbReference type="InterPro" id="IPR048333">
    <property type="entry name" value="HA2_WH"/>
</dbReference>
<dbReference type="SMART" id="SM00487">
    <property type="entry name" value="DEXDc"/>
    <property type="match status" value="1"/>
</dbReference>
<evidence type="ECO:0000256" key="12">
    <source>
        <dbReference type="ARBA" id="ARBA00056853"/>
    </source>
</evidence>
<dbReference type="GO" id="GO:0016787">
    <property type="term" value="F:hydrolase activity"/>
    <property type="evidence" value="ECO:0007669"/>
    <property type="project" value="UniProtKB-KW"/>
</dbReference>
<dbReference type="FunCoup" id="A0A3P8VV43">
    <property type="interactions" value="428"/>
</dbReference>
<evidence type="ECO:0000259" key="15">
    <source>
        <dbReference type="PROSITE" id="PS51192"/>
    </source>
</evidence>
<dbReference type="GeneTree" id="ENSGT00940000156747"/>
<proteinExistence type="inferred from homology"/>
<dbReference type="InterPro" id="IPR011709">
    <property type="entry name" value="DEAD-box_helicase_OB_fold"/>
</dbReference>
<evidence type="ECO:0000259" key="16">
    <source>
        <dbReference type="PROSITE" id="PS51194"/>
    </source>
</evidence>
<dbReference type="GO" id="GO:0005730">
    <property type="term" value="C:nucleolus"/>
    <property type="evidence" value="ECO:0007669"/>
    <property type="project" value="UniProtKB-SubCell"/>
</dbReference>
<dbReference type="EC" id="3.6.4.13" evidence="4"/>
<dbReference type="Pfam" id="PF00270">
    <property type="entry name" value="DEAD"/>
    <property type="match status" value="1"/>
</dbReference>
<evidence type="ECO:0000256" key="4">
    <source>
        <dbReference type="ARBA" id="ARBA00012552"/>
    </source>
</evidence>
<accession>A0A3P8VV43</accession>
<evidence type="ECO:0000313" key="18">
    <source>
        <dbReference type="Proteomes" id="UP000265120"/>
    </source>
</evidence>
<keyword evidence="18" id="KW-1185">Reference proteome</keyword>
<dbReference type="CDD" id="cd18791">
    <property type="entry name" value="SF2_C_RHA"/>
    <property type="match status" value="1"/>
</dbReference>
<dbReference type="PANTHER" id="PTHR18934">
    <property type="entry name" value="ATP-DEPENDENT RNA HELICASE"/>
    <property type="match status" value="1"/>
</dbReference>
<dbReference type="PROSITE" id="PS51192">
    <property type="entry name" value="HELICASE_ATP_BIND_1"/>
    <property type="match status" value="1"/>
</dbReference>
<dbReference type="Pfam" id="PF00271">
    <property type="entry name" value="Helicase_C"/>
    <property type="match status" value="1"/>
</dbReference>
<evidence type="ECO:0000256" key="2">
    <source>
        <dbReference type="ARBA" id="ARBA00004604"/>
    </source>
</evidence>
<dbReference type="InterPro" id="IPR007502">
    <property type="entry name" value="Helicase-assoc_dom"/>
</dbReference>
<comment type="subcellular location">
    <subcellularLocation>
        <location evidence="1">Inflammasome</location>
    </subcellularLocation>
    <subcellularLocation>
        <location evidence="2">Nucleus</location>
        <location evidence="2">Nucleolus</location>
    </subcellularLocation>
</comment>
<dbReference type="PROSITE" id="PS51194">
    <property type="entry name" value="HELICASE_CTER"/>
    <property type="match status" value="1"/>
</dbReference>
<organism evidence="17 18">
    <name type="scientific">Cynoglossus semilaevis</name>
    <name type="common">Tongue sole</name>
    <dbReference type="NCBI Taxonomy" id="244447"/>
    <lineage>
        <taxon>Eukaryota</taxon>
        <taxon>Metazoa</taxon>
        <taxon>Chordata</taxon>
        <taxon>Craniata</taxon>
        <taxon>Vertebrata</taxon>
        <taxon>Euteleostomi</taxon>
        <taxon>Actinopterygii</taxon>
        <taxon>Neopterygii</taxon>
        <taxon>Teleostei</taxon>
        <taxon>Neoteleostei</taxon>
        <taxon>Acanthomorphata</taxon>
        <taxon>Carangaria</taxon>
        <taxon>Pleuronectiformes</taxon>
        <taxon>Pleuronectoidei</taxon>
        <taxon>Cynoglossidae</taxon>
        <taxon>Cynoglossinae</taxon>
        <taxon>Cynoglossus</taxon>
    </lineage>
</organism>
<dbReference type="Gene3D" id="1.20.120.1080">
    <property type="match status" value="1"/>
</dbReference>
<dbReference type="InterPro" id="IPR011545">
    <property type="entry name" value="DEAD/DEAH_box_helicase_dom"/>
</dbReference>
<name>A0A3P8VV43_CYNSE</name>
<dbReference type="InParanoid" id="A0A3P8VV43"/>
<reference evidence="17 18" key="1">
    <citation type="journal article" date="2014" name="Nat. Genet.">
        <title>Whole-genome sequence of a flatfish provides insights into ZW sex chromosome evolution and adaptation to a benthic lifestyle.</title>
        <authorList>
            <person name="Chen S."/>
            <person name="Zhang G."/>
            <person name="Shao C."/>
            <person name="Huang Q."/>
            <person name="Liu G."/>
            <person name="Zhang P."/>
            <person name="Song W."/>
            <person name="An N."/>
            <person name="Chalopin D."/>
            <person name="Volff J.N."/>
            <person name="Hong Y."/>
            <person name="Li Q."/>
            <person name="Sha Z."/>
            <person name="Zhou H."/>
            <person name="Xie M."/>
            <person name="Yu Q."/>
            <person name="Liu Y."/>
            <person name="Xiang H."/>
            <person name="Wang N."/>
            <person name="Wu K."/>
            <person name="Yang C."/>
            <person name="Zhou Q."/>
            <person name="Liao X."/>
            <person name="Yang L."/>
            <person name="Hu Q."/>
            <person name="Zhang J."/>
            <person name="Meng L."/>
            <person name="Jin L."/>
            <person name="Tian Y."/>
            <person name="Lian J."/>
            <person name="Yang J."/>
            <person name="Miao G."/>
            <person name="Liu S."/>
            <person name="Liang Z."/>
            <person name="Yan F."/>
            <person name="Li Y."/>
            <person name="Sun B."/>
            <person name="Zhang H."/>
            <person name="Zhang J."/>
            <person name="Zhu Y."/>
            <person name="Du M."/>
            <person name="Zhao Y."/>
            <person name="Schartl M."/>
            <person name="Tang Q."/>
            <person name="Wang J."/>
        </authorList>
    </citation>
    <scope>NUCLEOTIDE SEQUENCE</scope>
</reference>
<dbReference type="Ensembl" id="ENSCSET00000017400.1">
    <property type="protein sequence ID" value="ENSCSEP00000017186.1"/>
    <property type="gene ID" value="ENSCSEG00000011017.1"/>
</dbReference>
<evidence type="ECO:0000256" key="8">
    <source>
        <dbReference type="ARBA" id="ARBA00022840"/>
    </source>
</evidence>
<dbReference type="AlphaFoldDB" id="A0A3P8VV43"/>
<dbReference type="GO" id="GO:0045943">
    <property type="term" value="P:positive regulation of transcription by RNA polymerase I"/>
    <property type="evidence" value="ECO:0007669"/>
    <property type="project" value="UniProtKB-ARBA"/>
</dbReference>
<sequence length="681" mass="76450">MPYDPDPPPAKKFKPGSVFFRLDKNKPGMLLPRKGNAATPIEVQRKQLPIYQAKPQLLNQLRQLHNAILIGETGSGKTTQIPQYLYEAGIGRQGVIAITQPRRVAAISLAGRVAEEKRTQLGKLVGYTVRFEDATSSETKLKFMTDGMLLREAIGDPLLLRYTVVILDEAHERTVHTDVLFGVVKTAQRRRKELNKIPLKVIVMSATMDVDLFSEYFNKSPVLYLEGRQHPIQIYYTKQPQSDYLQAALVSVFQIHQEAPPSHDILVFMTGQEEIEALARTCRDIAKHLPDGCGPMVVIPLYASLPPAQQLRVFQPAQKGCRKVILSTNIAETSVTISGIKYVLDTGMVKAKRFSPDSGLEVLAVQRVSKAQAWQRAGRAGREDSGSCYRLYTEQEFDNFIPMTVPEIQRCNLAGVMLQLMALGIPDVMNFDFMSKPSPEAVRSAVDHLELLGAVERREEQVSLTALGKKMANFPLEPRYAKTILLSPEFSCSEEVLSIVSLLSVDTVLYNPPARREEVLAARKKFISSEGDHMTLLNIYRAFKKVSGNKEWCRENFVNNRNMGLVKEVQAQLREICLKLNLKLESCGAETENIRRCLAHGMFVNAAELQPDGSYLALDTRQPVAIHPSSVLFQSKPAYVVFNELLHTSRCYMRDLCLVDADWLLDAAPEYFGRKLRPTKS</sequence>
<reference evidence="17" key="3">
    <citation type="submission" date="2025-09" db="UniProtKB">
        <authorList>
            <consortium name="Ensembl"/>
        </authorList>
    </citation>
    <scope>IDENTIFICATION</scope>
</reference>
<keyword evidence="6" id="KW-0378">Hydrolase</keyword>
<dbReference type="Gene3D" id="3.40.50.300">
    <property type="entry name" value="P-loop containing nucleotide triphosphate hydrolases"/>
    <property type="match status" value="2"/>
</dbReference>
<dbReference type="SMART" id="SM00847">
    <property type="entry name" value="HA2"/>
    <property type="match status" value="1"/>
</dbReference>
<dbReference type="GO" id="GO:0000182">
    <property type="term" value="F:rDNA binding"/>
    <property type="evidence" value="ECO:0007669"/>
    <property type="project" value="UniProtKB-ARBA"/>
</dbReference>
<dbReference type="Pfam" id="PF04408">
    <property type="entry name" value="WHD_HA2"/>
    <property type="match status" value="1"/>
</dbReference>
<dbReference type="OrthoDB" id="10253254at2759"/>
<evidence type="ECO:0000256" key="7">
    <source>
        <dbReference type="ARBA" id="ARBA00022806"/>
    </source>
</evidence>
<dbReference type="SUPFAM" id="SSF52540">
    <property type="entry name" value="P-loop containing nucleoside triphosphate hydrolases"/>
    <property type="match status" value="1"/>
</dbReference>
<evidence type="ECO:0000256" key="14">
    <source>
        <dbReference type="ARBA" id="ARBA00083359"/>
    </source>
</evidence>
<keyword evidence="9" id="KW-1271">Inflammasome</keyword>
<evidence type="ECO:0000256" key="10">
    <source>
        <dbReference type="ARBA" id="ARBA00023242"/>
    </source>
</evidence>
<dbReference type="FunFam" id="1.20.120.1080:FF:000037">
    <property type="entry name" value="ATP-dependent RNA helicase DHX33"/>
    <property type="match status" value="1"/>
</dbReference>
<evidence type="ECO:0000256" key="3">
    <source>
        <dbReference type="ARBA" id="ARBA00008792"/>
    </source>
</evidence>
<comment type="catalytic activity">
    <reaction evidence="11">
        <text>ATP + H2O = ADP + phosphate + H(+)</text>
        <dbReference type="Rhea" id="RHEA:13065"/>
        <dbReference type="ChEBI" id="CHEBI:15377"/>
        <dbReference type="ChEBI" id="CHEBI:15378"/>
        <dbReference type="ChEBI" id="CHEBI:30616"/>
        <dbReference type="ChEBI" id="CHEBI:43474"/>
        <dbReference type="ChEBI" id="CHEBI:456216"/>
        <dbReference type="EC" id="3.6.4.13"/>
    </reaction>
</comment>
<evidence type="ECO:0000256" key="6">
    <source>
        <dbReference type="ARBA" id="ARBA00022801"/>
    </source>
</evidence>
<dbReference type="GO" id="GO:0003724">
    <property type="term" value="F:RNA helicase activity"/>
    <property type="evidence" value="ECO:0007669"/>
    <property type="project" value="UniProtKB-EC"/>
</dbReference>
<dbReference type="GO" id="GO:0003725">
    <property type="term" value="F:double-stranded RNA binding"/>
    <property type="evidence" value="ECO:0007669"/>
    <property type="project" value="TreeGrafter"/>
</dbReference>
<comment type="function">
    <text evidence="12">Implicated in nucleolar organization, ribosome biogenesis, protein synthesis and cytoplasmic dsRNA sensing. Stimulates RNA polymerase I transcription of the 47S precursor rRNA. Associates with ribosomal DNA (rDNA) loci where it is involved in POLR1A recruitment. In the cytoplasm, promotes elongation-competent 80S ribosome assembly at the late stage of mRNA translation initiation. Senses cytosolic dsRNA mediating NLRP3 inflammasome formation in macrophages and type I interferon production in myeloid dendritic cells. Required for NLRP3 activation induced by viral dsRNA and bacterial RNA. In dendritic cells, required for induction of type I interferon production induced by cytoplasmic dsRNA via the activation of MAPK and NF-kappa-B signaling pathways.</text>
</comment>
<protein>
    <recommendedName>
        <fullName evidence="13">ATP-dependent RNA helicase DHX33</fullName>
        <ecNumber evidence="4">3.6.4.13</ecNumber>
    </recommendedName>
    <alternativeName>
        <fullName evidence="14">DEAH box protein 33</fullName>
    </alternativeName>
</protein>
<keyword evidence="7" id="KW-0347">Helicase</keyword>
<dbReference type="GO" id="GO:0005524">
    <property type="term" value="F:ATP binding"/>
    <property type="evidence" value="ECO:0007669"/>
    <property type="project" value="UniProtKB-KW"/>
</dbReference>
<dbReference type="PANTHER" id="PTHR18934:SF118">
    <property type="entry name" value="ATP-DEPENDENT RNA HELICASE DHX33"/>
    <property type="match status" value="1"/>
</dbReference>
<dbReference type="GO" id="GO:0061702">
    <property type="term" value="C:canonical inflammasome complex"/>
    <property type="evidence" value="ECO:0007669"/>
    <property type="project" value="UniProtKB-SubCell"/>
</dbReference>
<feature type="domain" description="Helicase C-terminal" evidence="16">
    <location>
        <begin position="244"/>
        <end position="424"/>
    </location>
</feature>
<dbReference type="CDD" id="cd17978">
    <property type="entry name" value="DEXHc_DHX33"/>
    <property type="match status" value="1"/>
</dbReference>
<evidence type="ECO:0000256" key="1">
    <source>
        <dbReference type="ARBA" id="ARBA00004110"/>
    </source>
</evidence>
<evidence type="ECO:0000256" key="13">
    <source>
        <dbReference type="ARBA" id="ARBA00071560"/>
    </source>
</evidence>
<keyword evidence="8" id="KW-0067">ATP-binding</keyword>
<comment type="similarity">
    <text evidence="3">Belongs to the DEAD box helicase family. DEAH subfamily.</text>
</comment>
<evidence type="ECO:0000313" key="17">
    <source>
        <dbReference type="Ensembl" id="ENSCSEP00000017186.1"/>
    </source>
</evidence>
<dbReference type="OMA" id="CHENFLH"/>
<reference evidence="17" key="2">
    <citation type="submission" date="2025-08" db="UniProtKB">
        <authorList>
            <consortium name="Ensembl"/>
        </authorList>
    </citation>
    <scope>IDENTIFICATION</scope>
</reference>
<evidence type="ECO:0000256" key="11">
    <source>
        <dbReference type="ARBA" id="ARBA00047984"/>
    </source>
</evidence>
<dbReference type="FunFam" id="3.40.50.300:FF:000145">
    <property type="entry name" value="probable ATP-dependent RNA helicase DHX40"/>
    <property type="match status" value="1"/>
</dbReference>
<dbReference type="Pfam" id="PF21010">
    <property type="entry name" value="HA2_C"/>
    <property type="match status" value="1"/>
</dbReference>
<dbReference type="KEGG" id="csem:103395186"/>
<keyword evidence="5" id="KW-0547">Nucleotide-binding</keyword>